<dbReference type="EMBL" id="WRXO01000002">
    <property type="protein sequence ID" value="MVT41184.1"/>
    <property type="molecule type" value="Genomic_DNA"/>
</dbReference>
<sequence>MRIFLLLITLIGISHITFGQMNAQEIITAKCTNCHRSGGDAPFSLETYESIKKRTSFIKHVVETNYMPPWRADAHYRDFGNNRSLTAEEKTTILNWIADNAPDKKKKAATNNNEVLNRAPDLLLKIDSTFLVRGTNEEKFVVFKVPFELADTQNIEGVELYANNKKIIHHLNYGFYAVPDKDIHDGPWMIDTDTDTAGIENKKYVPLEKSMVYYSGWIPGTSNEFYPKQFGWVLPKRGVLILTVHYSAIAASEESMLGVKLFFKKQPVERNVRIISLGSGGIAERDIKPKFVLFAKQVSTFTLKVKTQETQSVMYVWPHMHYLGKEFYAYAVTPENDTINLVHIPDWDFRWQELYRMKKLIKIPAGSVINMIGVYDNTAGNPFNPNNPPKIVFSTGNMRASDEMFTLLMIYVPYKEGDENITL</sequence>
<dbReference type="SUPFAM" id="SSF49742">
    <property type="entry name" value="PHM/PNGase F"/>
    <property type="match status" value="2"/>
</dbReference>
<dbReference type="GO" id="GO:0005507">
    <property type="term" value="F:copper ion binding"/>
    <property type="evidence" value="ECO:0007669"/>
    <property type="project" value="InterPro"/>
</dbReference>
<evidence type="ECO:0000256" key="1">
    <source>
        <dbReference type="ARBA" id="ARBA00023157"/>
    </source>
</evidence>
<comment type="caution">
    <text evidence="2">The sequence shown here is derived from an EMBL/GenBank/DDBJ whole genome shotgun (WGS) entry which is preliminary data.</text>
</comment>
<accession>A0A6N8J8A8</accession>
<dbReference type="OrthoDB" id="9786191at2"/>
<dbReference type="Proteomes" id="UP000468388">
    <property type="component" value="Unassembled WGS sequence"/>
</dbReference>
<organism evidence="2 3">
    <name type="scientific">Chitinophaga oryziterrae</name>
    <dbReference type="NCBI Taxonomy" id="1031224"/>
    <lineage>
        <taxon>Bacteria</taxon>
        <taxon>Pseudomonadati</taxon>
        <taxon>Bacteroidota</taxon>
        <taxon>Chitinophagia</taxon>
        <taxon>Chitinophagales</taxon>
        <taxon>Chitinophagaceae</taxon>
        <taxon>Chitinophaga</taxon>
    </lineage>
</organism>
<protein>
    <submittedName>
        <fullName evidence="2">Cytochrome c</fullName>
    </submittedName>
</protein>
<dbReference type="InterPro" id="IPR014784">
    <property type="entry name" value="Cu2_ascorb_mOase-like_C"/>
</dbReference>
<keyword evidence="3" id="KW-1185">Reference proteome</keyword>
<evidence type="ECO:0000313" key="3">
    <source>
        <dbReference type="Proteomes" id="UP000468388"/>
    </source>
</evidence>
<keyword evidence="1" id="KW-1015">Disulfide bond</keyword>
<reference evidence="2 3" key="1">
    <citation type="submission" date="2019-12" db="EMBL/GenBank/DDBJ databases">
        <title>The draft genomic sequence of strain Chitinophaga oryziterrae JCM 16595.</title>
        <authorList>
            <person name="Zhang X."/>
        </authorList>
    </citation>
    <scope>NUCLEOTIDE SEQUENCE [LARGE SCALE GENOMIC DNA]</scope>
    <source>
        <strain evidence="2 3">JCM 16595</strain>
    </source>
</reference>
<dbReference type="RefSeq" id="WP_157299792.1">
    <property type="nucleotide sequence ID" value="NZ_BAAAZB010000007.1"/>
</dbReference>
<dbReference type="GO" id="GO:0016715">
    <property type="term" value="F:oxidoreductase activity, acting on paired donors, with incorporation or reduction of molecular oxygen, reduced ascorbate as one donor, and incorporation of one atom of oxygen"/>
    <property type="evidence" value="ECO:0007669"/>
    <property type="project" value="InterPro"/>
</dbReference>
<dbReference type="InterPro" id="IPR036939">
    <property type="entry name" value="Cu2_ascorb_mOase_N_sf"/>
</dbReference>
<name>A0A6N8J8A8_9BACT</name>
<proteinExistence type="predicted"/>
<dbReference type="Gene3D" id="2.60.120.310">
    <property type="entry name" value="Copper type II, ascorbate-dependent monooxygenase, N-terminal domain"/>
    <property type="match status" value="1"/>
</dbReference>
<dbReference type="InterPro" id="IPR008977">
    <property type="entry name" value="PHM/PNGase_F_dom_sf"/>
</dbReference>
<dbReference type="Gene3D" id="2.60.120.230">
    <property type="match status" value="1"/>
</dbReference>
<gene>
    <name evidence="2" type="ORF">GO495_11370</name>
</gene>
<evidence type="ECO:0000313" key="2">
    <source>
        <dbReference type="EMBL" id="MVT41184.1"/>
    </source>
</evidence>
<dbReference type="AlphaFoldDB" id="A0A6N8J8A8"/>